<organism evidence="1 2">
    <name type="scientific">Exidia glandulosa HHB12029</name>
    <dbReference type="NCBI Taxonomy" id="1314781"/>
    <lineage>
        <taxon>Eukaryota</taxon>
        <taxon>Fungi</taxon>
        <taxon>Dikarya</taxon>
        <taxon>Basidiomycota</taxon>
        <taxon>Agaricomycotina</taxon>
        <taxon>Agaricomycetes</taxon>
        <taxon>Auriculariales</taxon>
        <taxon>Exidiaceae</taxon>
        <taxon>Exidia</taxon>
    </lineage>
</organism>
<protein>
    <recommendedName>
        <fullName evidence="3">F-box domain-containing protein</fullName>
    </recommendedName>
</protein>
<proteinExistence type="predicted"/>
<dbReference type="OrthoDB" id="2962751at2759"/>
<keyword evidence="2" id="KW-1185">Reference proteome</keyword>
<evidence type="ECO:0000313" key="1">
    <source>
        <dbReference type="EMBL" id="KZW01654.1"/>
    </source>
</evidence>
<gene>
    <name evidence="1" type="ORF">EXIGLDRAFT_717241</name>
</gene>
<dbReference type="EMBL" id="KV425892">
    <property type="protein sequence ID" value="KZW01654.1"/>
    <property type="molecule type" value="Genomic_DNA"/>
</dbReference>
<dbReference type="InParanoid" id="A0A165P4W4"/>
<reference evidence="1 2" key="1">
    <citation type="journal article" date="2016" name="Mol. Biol. Evol.">
        <title>Comparative Genomics of Early-Diverging Mushroom-Forming Fungi Provides Insights into the Origins of Lignocellulose Decay Capabilities.</title>
        <authorList>
            <person name="Nagy L.G."/>
            <person name="Riley R."/>
            <person name="Tritt A."/>
            <person name="Adam C."/>
            <person name="Daum C."/>
            <person name="Floudas D."/>
            <person name="Sun H."/>
            <person name="Yadav J.S."/>
            <person name="Pangilinan J."/>
            <person name="Larsson K.H."/>
            <person name="Matsuura K."/>
            <person name="Barry K."/>
            <person name="Labutti K."/>
            <person name="Kuo R."/>
            <person name="Ohm R.A."/>
            <person name="Bhattacharya S.S."/>
            <person name="Shirouzu T."/>
            <person name="Yoshinaga Y."/>
            <person name="Martin F.M."/>
            <person name="Grigoriev I.V."/>
            <person name="Hibbett D.S."/>
        </authorList>
    </citation>
    <scope>NUCLEOTIDE SEQUENCE [LARGE SCALE GENOMIC DNA]</scope>
    <source>
        <strain evidence="1 2">HHB12029</strain>
    </source>
</reference>
<dbReference type="Proteomes" id="UP000077266">
    <property type="component" value="Unassembled WGS sequence"/>
</dbReference>
<evidence type="ECO:0008006" key="3">
    <source>
        <dbReference type="Google" id="ProtNLM"/>
    </source>
</evidence>
<name>A0A165P4W4_EXIGL</name>
<feature type="non-terminal residue" evidence="1">
    <location>
        <position position="1"/>
    </location>
</feature>
<dbReference type="AlphaFoldDB" id="A0A165P4W4"/>
<evidence type="ECO:0000313" key="2">
    <source>
        <dbReference type="Proteomes" id="UP000077266"/>
    </source>
</evidence>
<sequence>RVPFVLASVCRRWRTVALDTSSLWTFIHSPKHDIAGTCVEILLERSGVATLSIAYIQYGDGIDPILEMIAEESVRWRDFLWIIDGPAPDASFLRRPFPAIENFVIKTAGRGDHEWTPEYPQYLPFAPRLRYFSSSYDNIFLAGPREGPLPLSFIHCRLFGVPLHSILESLQAAPQLEVLELYVGQPHPDPTPLMPVFFPNLRVLRWFLYGEALSLAQLIRTNTLREVRIVASMAPVMADLFSACAATIQRISFPDGRVDADLVPHLRSLRALERIVVSHKAVISDSFLDALTTNQDLLPRLHTITVNDRALLNPPDSGALVRLIKARNSSNPSPTAPSKISKVTLSSGGIPNWLKAQVDHMLGDA</sequence>
<accession>A0A165P4W4</accession>